<dbReference type="Proteomes" id="UP001162992">
    <property type="component" value="Chromosome 4"/>
</dbReference>
<evidence type="ECO:0000313" key="2">
    <source>
        <dbReference type="Proteomes" id="UP001162992"/>
    </source>
</evidence>
<sequence length="382" mass="42013">MQFLISSCSFATLWQYKKYNFVKMARGLHFCAFLLLLVWTPATTAQLFPALFILGDSLVDNGNNNFIGSLAFANIPYNGIDYINHLPTGRFCNGRTVADRLAELIGLPPAPPYLSPTTIGSAILKGVNFASGAGGILDSTGANYINRISFNKQLEYFSRNKQALIQQLGVNGADDFLKKSLYFLMFGSNDYINNYLLSNSQTPKQYSPSQYQDLLISTYSRQLSTLYNLGAKKIVVSAVGPLGCIPSQINQRSQSDACVDYINNYIVSFNAALKLLVARLNQELPDAIFVYSNAYDSVMALINNPAQYGFKVANAGCCGVGRLNGQLGCIPLSNLCSNREEYIFWDPFHPTDAVNRLLAPALVNGTPDQIWPFNIKQLASSS</sequence>
<reference evidence="2" key="1">
    <citation type="journal article" date="2024" name="Proc. Natl. Acad. Sci. U.S.A.">
        <title>Extraordinary preservation of gene collinearity over three hundred million years revealed in homosporous lycophytes.</title>
        <authorList>
            <person name="Li C."/>
            <person name="Wickell D."/>
            <person name="Kuo L.Y."/>
            <person name="Chen X."/>
            <person name="Nie B."/>
            <person name="Liao X."/>
            <person name="Peng D."/>
            <person name="Ji J."/>
            <person name="Jenkins J."/>
            <person name="Williams M."/>
            <person name="Shu S."/>
            <person name="Plott C."/>
            <person name="Barry K."/>
            <person name="Rajasekar S."/>
            <person name="Grimwood J."/>
            <person name="Han X."/>
            <person name="Sun S."/>
            <person name="Hou Z."/>
            <person name="He W."/>
            <person name="Dai G."/>
            <person name="Sun C."/>
            <person name="Schmutz J."/>
            <person name="Leebens-Mack J.H."/>
            <person name="Li F.W."/>
            <person name="Wang L."/>
        </authorList>
    </citation>
    <scope>NUCLEOTIDE SEQUENCE [LARGE SCALE GENOMIC DNA]</scope>
    <source>
        <strain evidence="2">cv. PW_Plant_1</strain>
    </source>
</reference>
<accession>A0ACC2E1V1</accession>
<protein>
    <submittedName>
        <fullName evidence="1">Uncharacterized protein</fullName>
    </submittedName>
</protein>
<dbReference type="EMBL" id="CM055095">
    <property type="protein sequence ID" value="KAJ7560521.1"/>
    <property type="molecule type" value="Genomic_DNA"/>
</dbReference>
<organism evidence="1 2">
    <name type="scientific">Diphasiastrum complanatum</name>
    <name type="common">Issler's clubmoss</name>
    <name type="synonym">Lycopodium complanatum</name>
    <dbReference type="NCBI Taxonomy" id="34168"/>
    <lineage>
        <taxon>Eukaryota</taxon>
        <taxon>Viridiplantae</taxon>
        <taxon>Streptophyta</taxon>
        <taxon>Embryophyta</taxon>
        <taxon>Tracheophyta</taxon>
        <taxon>Lycopodiopsida</taxon>
        <taxon>Lycopodiales</taxon>
        <taxon>Lycopodiaceae</taxon>
        <taxon>Lycopodioideae</taxon>
        <taxon>Diphasiastrum</taxon>
    </lineage>
</organism>
<proteinExistence type="predicted"/>
<name>A0ACC2E1V1_DIPCM</name>
<comment type="caution">
    <text evidence="1">The sequence shown here is derived from an EMBL/GenBank/DDBJ whole genome shotgun (WGS) entry which is preliminary data.</text>
</comment>
<gene>
    <name evidence="1" type="ORF">O6H91_04G133600</name>
</gene>
<evidence type="ECO:0000313" key="1">
    <source>
        <dbReference type="EMBL" id="KAJ7560521.1"/>
    </source>
</evidence>
<keyword evidence="2" id="KW-1185">Reference proteome</keyword>